<keyword evidence="2" id="KW-1185">Reference proteome</keyword>
<protein>
    <submittedName>
        <fullName evidence="1">Uncharacterized protein</fullName>
    </submittedName>
</protein>
<evidence type="ECO:0000313" key="1">
    <source>
        <dbReference type="EMBL" id="KAF8777483.1"/>
    </source>
</evidence>
<gene>
    <name evidence="1" type="ORF">HNY73_014339</name>
</gene>
<proteinExistence type="predicted"/>
<name>A0A8T0ENK9_ARGBR</name>
<dbReference type="EMBL" id="JABXBU010002072">
    <property type="protein sequence ID" value="KAF8777483.1"/>
    <property type="molecule type" value="Genomic_DNA"/>
</dbReference>
<sequence length="88" mass="10178">MHPQKIPPQCRRKTIPASNLIKKKFIPARFEWLFRLPQPAHFFTLVTSRTLGFCFSPEKIVWHPNSLQLSQALCMWPVSQCISGRNSG</sequence>
<comment type="caution">
    <text evidence="1">The sequence shown here is derived from an EMBL/GenBank/DDBJ whole genome shotgun (WGS) entry which is preliminary data.</text>
</comment>
<accession>A0A8T0ENK9</accession>
<evidence type="ECO:0000313" key="2">
    <source>
        <dbReference type="Proteomes" id="UP000807504"/>
    </source>
</evidence>
<dbReference type="AlphaFoldDB" id="A0A8T0ENK9"/>
<reference evidence="1" key="1">
    <citation type="journal article" date="2020" name="bioRxiv">
        <title>Chromosome-level reference genome of the European wasp spider Argiope bruennichi: a resource for studies on range expansion and evolutionary adaptation.</title>
        <authorList>
            <person name="Sheffer M.M."/>
            <person name="Hoppe A."/>
            <person name="Krehenwinkel H."/>
            <person name="Uhl G."/>
            <person name="Kuss A.W."/>
            <person name="Jensen L."/>
            <person name="Jensen C."/>
            <person name="Gillespie R.G."/>
            <person name="Hoff K.J."/>
            <person name="Prost S."/>
        </authorList>
    </citation>
    <scope>NUCLEOTIDE SEQUENCE</scope>
</reference>
<organism evidence="1 2">
    <name type="scientific">Argiope bruennichi</name>
    <name type="common">Wasp spider</name>
    <name type="synonym">Aranea bruennichi</name>
    <dbReference type="NCBI Taxonomy" id="94029"/>
    <lineage>
        <taxon>Eukaryota</taxon>
        <taxon>Metazoa</taxon>
        <taxon>Ecdysozoa</taxon>
        <taxon>Arthropoda</taxon>
        <taxon>Chelicerata</taxon>
        <taxon>Arachnida</taxon>
        <taxon>Araneae</taxon>
        <taxon>Araneomorphae</taxon>
        <taxon>Entelegynae</taxon>
        <taxon>Araneoidea</taxon>
        <taxon>Araneidae</taxon>
        <taxon>Argiope</taxon>
    </lineage>
</organism>
<dbReference type="Proteomes" id="UP000807504">
    <property type="component" value="Unassembled WGS sequence"/>
</dbReference>
<reference evidence="1" key="2">
    <citation type="submission" date="2020-06" db="EMBL/GenBank/DDBJ databases">
        <authorList>
            <person name="Sheffer M."/>
        </authorList>
    </citation>
    <scope>NUCLEOTIDE SEQUENCE</scope>
</reference>